<name>A0A1G2F3R4_9BACT</name>
<accession>A0A1G2F3R4</accession>
<dbReference type="AlphaFoldDB" id="A0A1G2F3R4"/>
<reference evidence="1 2" key="1">
    <citation type="journal article" date="2016" name="Nat. Commun.">
        <title>Thousands of microbial genomes shed light on interconnected biogeochemical processes in an aquifer system.</title>
        <authorList>
            <person name="Anantharaman K."/>
            <person name="Brown C.T."/>
            <person name="Hug L.A."/>
            <person name="Sharon I."/>
            <person name="Castelle C.J."/>
            <person name="Probst A.J."/>
            <person name="Thomas B.C."/>
            <person name="Singh A."/>
            <person name="Wilkins M.J."/>
            <person name="Karaoz U."/>
            <person name="Brodie E.L."/>
            <person name="Williams K.H."/>
            <person name="Hubbard S.S."/>
            <person name="Banfield J.F."/>
        </authorList>
    </citation>
    <scope>NUCLEOTIDE SEQUENCE [LARGE SCALE GENOMIC DNA]</scope>
</reference>
<dbReference type="Proteomes" id="UP000177810">
    <property type="component" value="Unassembled WGS sequence"/>
</dbReference>
<evidence type="ECO:0000313" key="1">
    <source>
        <dbReference type="EMBL" id="OGZ32280.1"/>
    </source>
</evidence>
<gene>
    <name evidence="1" type="ORF">A2V69_01070</name>
</gene>
<evidence type="ECO:0000313" key="2">
    <source>
        <dbReference type="Proteomes" id="UP000177810"/>
    </source>
</evidence>
<proteinExistence type="predicted"/>
<comment type="caution">
    <text evidence="1">The sequence shown here is derived from an EMBL/GenBank/DDBJ whole genome shotgun (WGS) entry which is preliminary data.</text>
</comment>
<protein>
    <submittedName>
        <fullName evidence="1">Uncharacterized protein</fullName>
    </submittedName>
</protein>
<dbReference type="STRING" id="1801990.A2V69_01070"/>
<dbReference type="EMBL" id="MHMT01000021">
    <property type="protein sequence ID" value="OGZ32280.1"/>
    <property type="molecule type" value="Genomic_DNA"/>
</dbReference>
<organism evidence="1 2">
    <name type="scientific">Candidatus Portnoybacteria bacterium RBG_13_40_8</name>
    <dbReference type="NCBI Taxonomy" id="1801990"/>
    <lineage>
        <taxon>Bacteria</taxon>
        <taxon>Candidatus Portnoyibacteriota</taxon>
    </lineage>
</organism>
<sequence>MKIKELTVGTGRKVGQPGYSSIDVSTFVTVELENGEDSEKVFKKAWDMVEGQVLGKLEEKGIDSPVASEVPESRRWLDHEVEGEAESAKVAKQKIEKTKELFDPIPSVTPHRDRKGGVL</sequence>